<dbReference type="EMBL" id="CP144533">
    <property type="protein sequence ID" value="WWC61161.1"/>
    <property type="molecule type" value="Genomic_DNA"/>
</dbReference>
<dbReference type="EMBL" id="KI894030">
    <property type="protein sequence ID" value="OBR86040.1"/>
    <property type="molecule type" value="Genomic_DNA"/>
</dbReference>
<dbReference type="OrthoDB" id="5405745at2759"/>
<dbReference type="PANTHER" id="PTHR39142:SF1">
    <property type="entry name" value="AEL197CP"/>
    <property type="match status" value="1"/>
</dbReference>
<feature type="compositionally biased region" description="Low complexity" evidence="1">
    <location>
        <begin position="509"/>
        <end position="520"/>
    </location>
</feature>
<name>A0A1A6A7K4_9TREE</name>
<gene>
    <name evidence="2" type="ORF">I303_03758</name>
    <name evidence="3" type="ORF">I303_103741</name>
</gene>
<dbReference type="InterPro" id="IPR024338">
    <property type="entry name" value="MID1/Yam8"/>
</dbReference>
<evidence type="ECO:0008006" key="5">
    <source>
        <dbReference type="Google" id="ProtNLM"/>
    </source>
</evidence>
<feature type="region of interest" description="Disordered" evidence="1">
    <location>
        <begin position="50"/>
        <end position="95"/>
    </location>
</feature>
<dbReference type="Proteomes" id="UP000078595">
    <property type="component" value="Chromosome 4"/>
</dbReference>
<dbReference type="GeneID" id="28967457"/>
<dbReference type="AlphaFoldDB" id="A0A1A6A7K4"/>
<proteinExistence type="predicted"/>
<dbReference type="GO" id="GO:0005262">
    <property type="term" value="F:calcium channel activity"/>
    <property type="evidence" value="ECO:0007669"/>
    <property type="project" value="InterPro"/>
</dbReference>
<dbReference type="STRING" id="1296121.A0A1A6A7K4"/>
<evidence type="ECO:0000256" key="1">
    <source>
        <dbReference type="SAM" id="MobiDB-lite"/>
    </source>
</evidence>
<feature type="region of interest" description="Disordered" evidence="1">
    <location>
        <begin position="1"/>
        <end position="21"/>
    </location>
</feature>
<keyword evidence="4" id="KW-1185">Reference proteome</keyword>
<dbReference type="GO" id="GO:0098703">
    <property type="term" value="P:calcium ion import across plasma membrane"/>
    <property type="evidence" value="ECO:0007669"/>
    <property type="project" value="InterPro"/>
</dbReference>
<organism evidence="2">
    <name type="scientific">Kwoniella dejecticola CBS 10117</name>
    <dbReference type="NCBI Taxonomy" id="1296121"/>
    <lineage>
        <taxon>Eukaryota</taxon>
        <taxon>Fungi</taxon>
        <taxon>Dikarya</taxon>
        <taxon>Basidiomycota</taxon>
        <taxon>Agaricomycotina</taxon>
        <taxon>Tremellomycetes</taxon>
        <taxon>Tremellales</taxon>
        <taxon>Cryptococcaceae</taxon>
        <taxon>Kwoniella</taxon>
    </lineage>
</organism>
<reference evidence="3" key="3">
    <citation type="submission" date="2024-02" db="EMBL/GenBank/DDBJ databases">
        <title>Comparative genomics of Cryptococcus and Kwoniella reveals pathogenesis evolution and contrasting modes of karyotype evolution via chromosome fusion or intercentromeric recombination.</title>
        <authorList>
            <person name="Coelho M.A."/>
            <person name="David-Palma M."/>
            <person name="Shea T."/>
            <person name="Bowers K."/>
            <person name="McGinley-Smith S."/>
            <person name="Mohammad A.W."/>
            <person name="Gnirke A."/>
            <person name="Yurkov A.M."/>
            <person name="Nowrousian M."/>
            <person name="Sun S."/>
            <person name="Cuomo C.A."/>
            <person name="Heitman J."/>
        </authorList>
    </citation>
    <scope>NUCLEOTIDE SEQUENCE</scope>
    <source>
        <strain evidence="3">CBS 10117</strain>
    </source>
</reference>
<sequence>MSIDQPIAPMGTRPRGRRKHHSSASSVVLRIIILVVAFTLLPLISAQDTTSTSSASSSVSSGRSTISSSQTTSSRISTSTSSSASSTPTSQTTKTYSISSLPTSVSLPSLNATTPLIQIVLPSTNLVYLTFSICTLTSNSTLLPTILLSTADPPSFDIGTKPISDASSGGTKAVGYNRKINKNGQSWKVALDRGFGNFSLNSTDEVPVNVLFGLGLHDDGVTLDEVDVSGRLVIQMDASEDGPLNSMSSALPYLGDTTSNQALIFSPLLYSYSEAEPSYPNYTLPSAQLPLVPINDLSPDSLVSGNTSLSENLTLYVVPTSSDNSPTTNQLEYSQCAISLAVNTTGSLAEKVIVRTEEPQWSTVDSLAGYRQYWVIGGLEAGTNYTTWLKDQNGVWSGPIWFNTKAASFPCQLVLPTSTCPSIAYSAPLPVNSSSASTPSGDLISETSPIQSLPDDLTSLLTTNLEAFSTSLSAQACGRDLYSHVSTCSDCFASYRDWLCHLLIPRCSDPSSDSGSGSDSEQTIDDTPIPAVIHRTPSQARNNGTDTYMPEYEFDELLPCLSVCNFVDRKCPVNMGFRCPRRRQNANESYAFVGQDAESGDGSVEGGLRSYDIYGGRWCSG</sequence>
<protein>
    <recommendedName>
        <fullName evidence="5">Calcium channel</fullName>
    </recommendedName>
</protein>
<feature type="region of interest" description="Disordered" evidence="1">
    <location>
        <begin position="509"/>
        <end position="531"/>
    </location>
</feature>
<accession>A0A1A6A7K4</accession>
<reference evidence="2" key="1">
    <citation type="submission" date="2013-07" db="EMBL/GenBank/DDBJ databases">
        <title>The Genome Sequence of Cryptococcus dejecticola CBS10117.</title>
        <authorList>
            <consortium name="The Broad Institute Genome Sequencing Platform"/>
            <person name="Cuomo C."/>
            <person name="Litvintseva A."/>
            <person name="Chen Y."/>
            <person name="Heitman J."/>
            <person name="Sun S."/>
            <person name="Springer D."/>
            <person name="Dromer F."/>
            <person name="Young S.K."/>
            <person name="Zeng Q."/>
            <person name="Gargeya S."/>
            <person name="Fitzgerald M."/>
            <person name="Abouelleil A."/>
            <person name="Alvarado L."/>
            <person name="Berlin A.M."/>
            <person name="Chapman S.B."/>
            <person name="Dewar J."/>
            <person name="Goldberg J."/>
            <person name="Griggs A."/>
            <person name="Gujja S."/>
            <person name="Hansen M."/>
            <person name="Howarth C."/>
            <person name="Imamovic A."/>
            <person name="Larimer J."/>
            <person name="McCowan C."/>
            <person name="Murphy C."/>
            <person name="Pearson M."/>
            <person name="Priest M."/>
            <person name="Roberts A."/>
            <person name="Saif S."/>
            <person name="Shea T."/>
            <person name="Sykes S."/>
            <person name="Wortman J."/>
            <person name="Nusbaum C."/>
            <person name="Birren B."/>
        </authorList>
    </citation>
    <scope>NUCLEOTIDE SEQUENCE [LARGE SCALE GENOMIC DNA]</scope>
    <source>
        <strain evidence="2">CBS 10117</strain>
    </source>
</reference>
<evidence type="ECO:0000313" key="2">
    <source>
        <dbReference type="EMBL" id="OBR86040.1"/>
    </source>
</evidence>
<evidence type="ECO:0000313" key="4">
    <source>
        <dbReference type="Proteomes" id="UP000078595"/>
    </source>
</evidence>
<dbReference type="PANTHER" id="PTHR39142">
    <property type="entry name" value="MID1P"/>
    <property type="match status" value="1"/>
</dbReference>
<dbReference type="KEGG" id="kdj:28967457"/>
<dbReference type="Pfam" id="PF12929">
    <property type="entry name" value="Mid1"/>
    <property type="match status" value="1"/>
</dbReference>
<reference evidence="3" key="2">
    <citation type="submission" date="2013-07" db="EMBL/GenBank/DDBJ databases">
        <authorList>
            <consortium name="The Broad Institute Genome Sequencing Platform"/>
            <person name="Cuomo C."/>
            <person name="Litvintseva A."/>
            <person name="Chen Y."/>
            <person name="Heitman J."/>
            <person name="Sun S."/>
            <person name="Springer D."/>
            <person name="Dromer F."/>
            <person name="Young S.K."/>
            <person name="Zeng Q."/>
            <person name="Gargeya S."/>
            <person name="Fitzgerald M."/>
            <person name="Abouelleil A."/>
            <person name="Alvarado L."/>
            <person name="Berlin A.M."/>
            <person name="Chapman S.B."/>
            <person name="Dewar J."/>
            <person name="Goldberg J."/>
            <person name="Griggs A."/>
            <person name="Gujja S."/>
            <person name="Hansen M."/>
            <person name="Howarth C."/>
            <person name="Imamovic A."/>
            <person name="Larimer J."/>
            <person name="McCowan C."/>
            <person name="Murphy C."/>
            <person name="Pearson M."/>
            <person name="Priest M."/>
            <person name="Roberts A."/>
            <person name="Saif S."/>
            <person name="Shea T."/>
            <person name="Sykes S."/>
            <person name="Wortman J."/>
            <person name="Nusbaum C."/>
            <person name="Birren B."/>
        </authorList>
    </citation>
    <scope>NUCLEOTIDE SEQUENCE</scope>
    <source>
        <strain evidence="3">CBS 10117</strain>
    </source>
</reference>
<dbReference type="RefSeq" id="XP_018263882.1">
    <property type="nucleotide sequence ID" value="XM_018407074.1"/>
</dbReference>
<evidence type="ECO:0000313" key="3">
    <source>
        <dbReference type="EMBL" id="WWC61161.1"/>
    </source>
</evidence>
<dbReference type="VEuPathDB" id="FungiDB:I303_03758"/>